<dbReference type="EC" id="2.7.7.108" evidence="1"/>
<organism evidence="5 6">
    <name type="scientific">Methanobacterium bryantii</name>
    <dbReference type="NCBI Taxonomy" id="2161"/>
    <lineage>
        <taxon>Archaea</taxon>
        <taxon>Methanobacteriati</taxon>
        <taxon>Methanobacteriota</taxon>
        <taxon>Methanomada group</taxon>
        <taxon>Methanobacteria</taxon>
        <taxon>Methanobacteriales</taxon>
        <taxon>Methanobacteriaceae</taxon>
        <taxon>Methanobacterium</taxon>
    </lineage>
</organism>
<comment type="caution">
    <text evidence="5">The sequence shown here is derived from an EMBL/GenBank/DDBJ whole genome shotgun (WGS) entry which is preliminary data.</text>
</comment>
<evidence type="ECO:0000256" key="1">
    <source>
        <dbReference type="ARBA" id="ARBA00034531"/>
    </source>
</evidence>
<dbReference type="Proteomes" id="UP000217784">
    <property type="component" value="Unassembled WGS sequence"/>
</dbReference>
<comment type="catalytic activity">
    <reaction evidence="2">
        <text>O-(5'-adenylyl)-L-tyrosyl-[protein] + ATP = O-[5'-(adenylyl-(5'-&gt;3')-adenylyl)]-L-tyrosyl-[protein] + diphosphate</text>
        <dbReference type="Rhea" id="RHEA:66528"/>
        <dbReference type="Rhea" id="RHEA-COMP:13846"/>
        <dbReference type="Rhea" id="RHEA-COMP:17046"/>
        <dbReference type="ChEBI" id="CHEBI:30616"/>
        <dbReference type="ChEBI" id="CHEBI:33019"/>
        <dbReference type="ChEBI" id="CHEBI:83624"/>
        <dbReference type="ChEBI" id="CHEBI:167160"/>
    </reaction>
</comment>
<comment type="catalytic activity">
    <reaction evidence="3">
        <text>L-tyrosyl-[protein] + ATP = O-(5'-adenylyl)-L-tyrosyl-[protein] + diphosphate</text>
        <dbReference type="Rhea" id="RHEA:54288"/>
        <dbReference type="Rhea" id="RHEA-COMP:10136"/>
        <dbReference type="Rhea" id="RHEA-COMP:13846"/>
        <dbReference type="ChEBI" id="CHEBI:30616"/>
        <dbReference type="ChEBI" id="CHEBI:33019"/>
        <dbReference type="ChEBI" id="CHEBI:46858"/>
        <dbReference type="ChEBI" id="CHEBI:83624"/>
        <dbReference type="EC" id="2.7.7.108"/>
    </reaction>
</comment>
<dbReference type="PANTHER" id="PTHR33933:SF1">
    <property type="entry name" value="PROTEIN ADENYLYLTRANSFERASE MNTA-RELATED"/>
    <property type="match status" value="1"/>
</dbReference>
<dbReference type="AlphaFoldDB" id="A0A2A2H7Z9"/>
<dbReference type="InterPro" id="IPR052548">
    <property type="entry name" value="Type_VII_TA_antitoxin"/>
</dbReference>
<protein>
    <recommendedName>
        <fullName evidence="1">protein adenylyltransferase</fullName>
        <ecNumber evidence="1">2.7.7.108</ecNumber>
    </recommendedName>
</protein>
<evidence type="ECO:0000259" key="4">
    <source>
        <dbReference type="Pfam" id="PF01909"/>
    </source>
</evidence>
<dbReference type="Gene3D" id="3.30.460.10">
    <property type="entry name" value="Beta Polymerase, domain 2"/>
    <property type="match status" value="1"/>
</dbReference>
<evidence type="ECO:0000313" key="5">
    <source>
        <dbReference type="EMBL" id="PAV05436.1"/>
    </source>
</evidence>
<evidence type="ECO:0000313" key="6">
    <source>
        <dbReference type="Proteomes" id="UP000217784"/>
    </source>
</evidence>
<dbReference type="InterPro" id="IPR002934">
    <property type="entry name" value="Polymerase_NTP_transf_dom"/>
</dbReference>
<evidence type="ECO:0000256" key="3">
    <source>
        <dbReference type="ARBA" id="ARBA00048696"/>
    </source>
</evidence>
<evidence type="ECO:0000256" key="2">
    <source>
        <dbReference type="ARBA" id="ARBA00047518"/>
    </source>
</evidence>
<accession>A0A2A2H7Z9</accession>
<dbReference type="EMBL" id="LMVM01000005">
    <property type="protein sequence ID" value="PAV05436.1"/>
    <property type="molecule type" value="Genomic_DNA"/>
</dbReference>
<dbReference type="PANTHER" id="PTHR33933">
    <property type="entry name" value="NUCLEOTIDYLTRANSFERASE"/>
    <property type="match status" value="1"/>
</dbReference>
<gene>
    <name evidence="5" type="ORF">ASJ80_09295</name>
</gene>
<dbReference type="CDD" id="cd05403">
    <property type="entry name" value="NT_KNTase_like"/>
    <property type="match status" value="1"/>
</dbReference>
<proteinExistence type="predicted"/>
<dbReference type="SUPFAM" id="SSF81301">
    <property type="entry name" value="Nucleotidyltransferase"/>
    <property type="match status" value="1"/>
</dbReference>
<dbReference type="InterPro" id="IPR043519">
    <property type="entry name" value="NT_sf"/>
</dbReference>
<dbReference type="GO" id="GO:0070733">
    <property type="term" value="F:AMPylase activity"/>
    <property type="evidence" value="ECO:0007669"/>
    <property type="project" value="UniProtKB-EC"/>
</dbReference>
<reference evidence="5 6" key="1">
    <citation type="journal article" date="2017" name="BMC Genomics">
        <title>Genomic analysis of methanogenic archaea reveals a shift towards energy conservation.</title>
        <authorList>
            <person name="Gilmore S.P."/>
            <person name="Henske J.K."/>
            <person name="Sexton J.A."/>
            <person name="Solomon K.V."/>
            <person name="Seppala S."/>
            <person name="Yoo J.I."/>
            <person name="Huyett L.M."/>
            <person name="Pressman A."/>
            <person name="Cogan J.Z."/>
            <person name="Kivenson V."/>
            <person name="Peng X."/>
            <person name="Tan Y."/>
            <person name="Valentine D.L."/>
            <person name="O'Malley M.A."/>
        </authorList>
    </citation>
    <scope>NUCLEOTIDE SEQUENCE [LARGE SCALE GENOMIC DNA]</scope>
    <source>
        <strain evidence="5 6">M.o.H.</strain>
    </source>
</reference>
<name>A0A2A2H7Z9_METBR</name>
<sequence length="100" mass="11439">MNRKQIAEEFSKSIDYPEIDKIILFGSVARGEDTEESDIDLLIVSGKKRETKDKLMRKVSDTLLKFGVYISAKVISKEEYENLENTHFISNIKREGVVLG</sequence>
<feature type="domain" description="Polymerase nucleotidyl transferase" evidence="4">
    <location>
        <begin position="5"/>
        <end position="97"/>
    </location>
</feature>
<dbReference type="Pfam" id="PF01909">
    <property type="entry name" value="NTP_transf_2"/>
    <property type="match status" value="1"/>
</dbReference>
<keyword evidence="6" id="KW-1185">Reference proteome</keyword>